<dbReference type="Proteomes" id="UP000629365">
    <property type="component" value="Unassembled WGS sequence"/>
</dbReference>
<feature type="region of interest" description="Disordered" evidence="1">
    <location>
        <begin position="121"/>
        <end position="152"/>
    </location>
</feature>
<gene>
    <name evidence="3" type="ORF">GCM10007269_29430</name>
</gene>
<reference evidence="4" key="1">
    <citation type="journal article" date="2019" name="Int. J. Syst. Evol. Microbiol.">
        <title>The Global Catalogue of Microorganisms (GCM) 10K type strain sequencing project: providing services to taxonomists for standard genome sequencing and annotation.</title>
        <authorList>
            <consortium name="The Broad Institute Genomics Platform"/>
            <consortium name="The Broad Institute Genome Sequencing Center for Infectious Disease"/>
            <person name="Wu L."/>
            <person name="Ma J."/>
        </authorList>
    </citation>
    <scope>NUCLEOTIDE SEQUENCE [LARGE SCALE GENOMIC DNA]</scope>
    <source>
        <strain evidence="4">CCM 7640</strain>
    </source>
</reference>
<dbReference type="PANTHER" id="PTHR11236">
    <property type="entry name" value="AMINOBENZOATE/ANTHRANILATE SYNTHASE"/>
    <property type="match status" value="1"/>
</dbReference>
<dbReference type="SUPFAM" id="SSF56322">
    <property type="entry name" value="ADC synthase"/>
    <property type="match status" value="1"/>
</dbReference>
<sequence length="453" mass="47658">MDAEALFRTLAAGYEDVFWLDAGAEAAQGWSVLGVGERDARGPGDVRLDSVADAVAGEPPFRGGWVGWLDYESGATVAGAPAAPSEGGPAWLRVTSAVAIDHATGAVWELGESLAAPLGSLSERSAPRGSLSERRNPRGSLSERSETKRVERHFDSLSLAQHGSPRVEATLHRTASARHTPDEYATLIQRCRDAIRAGTAYQLCLTTRFEVDGPHDEIETYLRLRSATPAHHGGFVRIAGRALLSASPETLLHASGGRIRTRPIKGTRPRGADPASDAALAAELLASNKERAENVMIVDLMRNDLSRVCVPGSIRVDGLWEIESYPAVHQLVSTVSGQAASGLTVRRLWDAAFPAGSMTGAPKLSAMTLLHELEGGAARGVYSGCFGYVGVDGALDLAMVIRSILIDGEHAVIGAGGGITWGSVAAAEVEEVATKARAPLAALGADIPEAWRS</sequence>
<evidence type="ECO:0000259" key="2">
    <source>
        <dbReference type="Pfam" id="PF00425"/>
    </source>
</evidence>
<dbReference type="InterPro" id="IPR005801">
    <property type="entry name" value="ADC_synthase"/>
</dbReference>
<evidence type="ECO:0000313" key="4">
    <source>
        <dbReference type="Proteomes" id="UP000629365"/>
    </source>
</evidence>
<dbReference type="EMBL" id="BMCM01000005">
    <property type="protein sequence ID" value="GGD84590.1"/>
    <property type="molecule type" value="Genomic_DNA"/>
</dbReference>
<keyword evidence="4" id="KW-1185">Reference proteome</keyword>
<proteinExistence type="predicted"/>
<protein>
    <recommendedName>
        <fullName evidence="2">Chorismate-utilising enzyme C-terminal domain-containing protein</fullName>
    </recommendedName>
</protein>
<name>A0ABQ1RYI4_9MICO</name>
<dbReference type="PRINTS" id="PR00095">
    <property type="entry name" value="ANTSNTHASEI"/>
</dbReference>
<comment type="caution">
    <text evidence="3">The sequence shown here is derived from an EMBL/GenBank/DDBJ whole genome shotgun (WGS) entry which is preliminary data.</text>
</comment>
<evidence type="ECO:0000256" key="1">
    <source>
        <dbReference type="SAM" id="MobiDB-lite"/>
    </source>
</evidence>
<organism evidence="3 4">
    <name type="scientific">Microbacterium murale</name>
    <dbReference type="NCBI Taxonomy" id="1081040"/>
    <lineage>
        <taxon>Bacteria</taxon>
        <taxon>Bacillati</taxon>
        <taxon>Actinomycetota</taxon>
        <taxon>Actinomycetes</taxon>
        <taxon>Micrococcales</taxon>
        <taxon>Microbacteriaceae</taxon>
        <taxon>Microbacterium</taxon>
    </lineage>
</organism>
<dbReference type="Pfam" id="PF00425">
    <property type="entry name" value="Chorismate_bind"/>
    <property type="match status" value="1"/>
</dbReference>
<dbReference type="InterPro" id="IPR019999">
    <property type="entry name" value="Anth_synth_I-like"/>
</dbReference>
<accession>A0ABQ1RYI4</accession>
<dbReference type="InterPro" id="IPR015890">
    <property type="entry name" value="Chorismate_C"/>
</dbReference>
<dbReference type="Gene3D" id="3.60.120.10">
    <property type="entry name" value="Anthranilate synthase"/>
    <property type="match status" value="1"/>
</dbReference>
<feature type="domain" description="Chorismate-utilising enzyme C-terminal" evidence="2">
    <location>
        <begin position="182"/>
        <end position="435"/>
    </location>
</feature>
<evidence type="ECO:0000313" key="3">
    <source>
        <dbReference type="EMBL" id="GGD84590.1"/>
    </source>
</evidence>
<dbReference type="PANTHER" id="PTHR11236:SF9">
    <property type="entry name" value="ANTHRANILATE SYNTHASE COMPONENT 1"/>
    <property type="match status" value="1"/>
</dbReference>
<feature type="compositionally biased region" description="Basic and acidic residues" evidence="1">
    <location>
        <begin position="131"/>
        <end position="152"/>
    </location>
</feature>